<protein>
    <submittedName>
        <fullName evidence="2">ArsR family transcriptional regulator</fullName>
    </submittedName>
</protein>
<dbReference type="GO" id="GO:0003677">
    <property type="term" value="F:DNA binding"/>
    <property type="evidence" value="ECO:0007669"/>
    <property type="project" value="UniProtKB-KW"/>
</dbReference>
<dbReference type="InterPro" id="IPR011991">
    <property type="entry name" value="ArsR-like_HTH"/>
</dbReference>
<accession>A0A364K2L8</accession>
<gene>
    <name evidence="2" type="ORF">DL897_14145</name>
</gene>
<dbReference type="RefSeq" id="WP_113659792.1">
    <property type="nucleotide sequence ID" value="NZ_KZ845671.1"/>
</dbReference>
<dbReference type="AlphaFoldDB" id="A0A364K2L8"/>
<evidence type="ECO:0000313" key="2">
    <source>
        <dbReference type="EMBL" id="RAL22549.1"/>
    </source>
</evidence>
<reference evidence="2 3" key="2">
    <citation type="submission" date="2018-06" db="EMBL/GenBank/DDBJ databases">
        <authorList>
            <person name="Zhirakovskaya E."/>
        </authorList>
    </citation>
    <scope>NUCLEOTIDE SEQUENCE [LARGE SCALE GENOMIC DNA]</scope>
    <source>
        <strain evidence="2 3">FBKL4.011</strain>
    </source>
</reference>
<reference evidence="2 3" key="1">
    <citation type="submission" date="2018-06" db="EMBL/GenBank/DDBJ databases">
        <title>Thermoflavimicrobium daqus sp. nov., a thermophilic microbe isolated from Moutai-flavour Daqu.</title>
        <authorList>
            <person name="Wang X."/>
            <person name="Zhou H."/>
        </authorList>
    </citation>
    <scope>NUCLEOTIDE SEQUENCE [LARGE SCALE GENOMIC DNA]</scope>
    <source>
        <strain evidence="2 3">FBKL4.011</strain>
    </source>
</reference>
<dbReference type="OrthoDB" id="9788770at2"/>
<dbReference type="SUPFAM" id="SSF46785">
    <property type="entry name" value="Winged helix' DNA-binding domain"/>
    <property type="match status" value="1"/>
</dbReference>
<dbReference type="EMBL" id="QJKK01000009">
    <property type="protein sequence ID" value="RAL22549.1"/>
    <property type="molecule type" value="Genomic_DNA"/>
</dbReference>
<keyword evidence="1" id="KW-0238">DNA-binding</keyword>
<evidence type="ECO:0000256" key="1">
    <source>
        <dbReference type="ARBA" id="ARBA00023125"/>
    </source>
</evidence>
<dbReference type="InterPro" id="IPR036390">
    <property type="entry name" value="WH_DNA-bd_sf"/>
</dbReference>
<organism evidence="2 3">
    <name type="scientific">Thermoflavimicrobium daqui</name>
    <dbReference type="NCBI Taxonomy" id="2137476"/>
    <lineage>
        <taxon>Bacteria</taxon>
        <taxon>Bacillati</taxon>
        <taxon>Bacillota</taxon>
        <taxon>Bacilli</taxon>
        <taxon>Bacillales</taxon>
        <taxon>Thermoactinomycetaceae</taxon>
        <taxon>Thermoflavimicrobium</taxon>
    </lineage>
</organism>
<dbReference type="InterPro" id="IPR036388">
    <property type="entry name" value="WH-like_DNA-bd_sf"/>
</dbReference>
<evidence type="ECO:0000313" key="3">
    <source>
        <dbReference type="Proteomes" id="UP000251213"/>
    </source>
</evidence>
<dbReference type="CDD" id="cd00090">
    <property type="entry name" value="HTH_ARSR"/>
    <property type="match status" value="1"/>
</dbReference>
<name>A0A364K2L8_9BACL</name>
<dbReference type="Proteomes" id="UP000251213">
    <property type="component" value="Unassembled WGS sequence"/>
</dbReference>
<dbReference type="Pfam" id="PF12840">
    <property type="entry name" value="HTH_20"/>
    <property type="match status" value="1"/>
</dbReference>
<keyword evidence="3" id="KW-1185">Reference proteome</keyword>
<sequence>MAEMQEAYLVQLPEQATAVLHPLRGEILAQLSEPASATEVARKIGEKPQRVNYHLKILEKVGLVRRVGTRQVKNLVEVLYQAVARSFILADSLGVQPEMLQRLQDQHSLAHLIYTSEQIKKDALLLMDQTDEGEVISSATLSTQIYLASEGEREAFVQEYVSMLKELASKYQSKEVNHPYQVVLAVYPEPRKEEENESK</sequence>
<dbReference type="Gene3D" id="1.10.10.10">
    <property type="entry name" value="Winged helix-like DNA-binding domain superfamily/Winged helix DNA-binding domain"/>
    <property type="match status" value="1"/>
</dbReference>
<comment type="caution">
    <text evidence="2">The sequence shown here is derived from an EMBL/GenBank/DDBJ whole genome shotgun (WGS) entry which is preliminary data.</text>
</comment>
<proteinExistence type="predicted"/>